<dbReference type="SMART" id="SM00181">
    <property type="entry name" value="EGF"/>
    <property type="match status" value="6"/>
</dbReference>
<keyword evidence="5" id="KW-0677">Repeat</keyword>
<dbReference type="SMART" id="SM00180">
    <property type="entry name" value="EGF_Lam"/>
    <property type="match status" value="9"/>
</dbReference>
<feature type="domain" description="Laminin EGF-like" evidence="16">
    <location>
        <begin position="214"/>
        <end position="261"/>
    </location>
</feature>
<feature type="coiled-coil region" evidence="13">
    <location>
        <begin position="903"/>
        <end position="965"/>
    </location>
</feature>
<feature type="domain" description="Laminin G" evidence="15">
    <location>
        <begin position="1429"/>
        <end position="1610"/>
    </location>
</feature>
<evidence type="ECO:0000259" key="15">
    <source>
        <dbReference type="PROSITE" id="PS50025"/>
    </source>
</evidence>
<dbReference type="FunFam" id="2.10.25.10:FF:000051">
    <property type="entry name" value="Laminin subunit alpha 4"/>
    <property type="match status" value="1"/>
</dbReference>
<gene>
    <name evidence="18" type="ORF">NMOB1V02_LOCUS5676</name>
</gene>
<dbReference type="EMBL" id="OA883108">
    <property type="protein sequence ID" value="CAD7277960.1"/>
    <property type="molecule type" value="Genomic_DNA"/>
</dbReference>
<evidence type="ECO:0000256" key="3">
    <source>
        <dbReference type="ARBA" id="ARBA00022530"/>
    </source>
</evidence>
<dbReference type="InterPro" id="IPR056863">
    <property type="entry name" value="LMN_ATRN_NET-like_EGF"/>
</dbReference>
<name>A0A7R9GEC1_9CRUS</name>
<dbReference type="EMBL" id="CAJPEX010001071">
    <property type="protein sequence ID" value="CAG0918112.1"/>
    <property type="molecule type" value="Genomic_DNA"/>
</dbReference>
<sequence>IEAEKGNEGKSSSIKPEGIQDKTTGLIYIDDNEPELTIKGQVPYTGYFDPGTKSAWIDYVVAVPVDMFSESDLVETPVDLTREFIENCGQNHFHSDSTSSGKDLCKQGTFSLTVDYNNGALPCQCDFQGAISFECDWFGGQCSCKENVIGRKCERCKTGFFGFPNCKPCDCPSTSLCDPMTGACICPPRVTGEKCGDCDVQTYGFDPIVGCEDCNCNPLGVQQQNLQCNLETGQCDCKENVVGRTCSLCVSGYWRFPDCQLCNCDLRGTVEDICDQLTATDDWGISAFQFSGGASQQVGLDSRTQLITENDELMLSLKGSDSETYSVYFAAGDEFLGDRLASYGGYLRFSIKHENSGSTTASKTSTPDLIIRGGNASLIYFSANIPSSGAYVEEHVRLIELNFRQSTGSPATREQFLLLLHNLDGIFVKATPHTDTPRASLKNFTMDFATEEFFAGDTQATSVEQCACPPSYKGPSCEKCASGHYRTSAGPYGGFCVPCQCNGHTNECDPVTGKCLNCQHNTQGDHCDQCIAGYHGNATGGTPYDCLICACPLPTPSNNFANACEVSLDGSMIRCDCKEGYYGPRCDACAAGYFGKPEVPYDFCKPCQCNDNTNPEDPASCDSVSGECLKCLNNTGGAACAYCAPGYFGDAIVSKNCQSCSCDKCGTERCISYTGECVCKPNVIGSKCEDCAPDHWRFDSCQGCTACDCGIASESTQCDPSTGQCKCKHGVTGRECDRCEPGFWNYSETGCERCLCNPEFAFGGGCNPNTGQCECLRGVVGQNCDRCPHRWVLIKNQGCEPCDSCLDGLLDETDALTTRLNPVMDDFVVLDSLAKAEDLYLKEVDDGAASAKNEADKAAYRVFEVVNHVSKVADDQATGPGPAVDQAVELGEEVLKRLYSTNMTFLDERLKNEKANATQLQEEMELYQAPFAEQAARHEALAGHAKKLESKLQDLNNHSNEAIRQTREANDILNRVSGMSQSRFDVSALMLANKETVERAKSNLTSAQSAFEDAETFFDDMPKEEQNLNDVELDLKEKMELLEKLPNADVIVGAKLRTITLNAEDIVESIETAEKASADAIDAAKTAKEKSEGVDQRATEAKRNAQDELVFVQDNTTRALNLLAETKSNSARVVAQVDGVKSKVASRPEAVAEAEAADVAAKDALDRIEGIYAEIPERRERVKTALLDFGDGGKVKELINNRLNHVSQLAPKLKENVVDLTKRQATLRLYGEDLSQKISELRDNIKLARRLANSVRVGVSFQANTTIQLRTPENVHESATSTKLSLYVNATESAKNGFLAYVGNPSESQRQLKNADDFMALELRDGRAVLMVDFGSGPNFLFSEKDLADGQWHRIIAERIGKTLTLKVIDETDGGTESVSEMSTVARGTRAVFNWDQQNTVVYVGGFPPDAKIQSAVLYGSFDGGEIEDVTLNDIPIGLWNFKEATALTDGALAGRSRYVNKFNIRLDFKTQSPDGLIFLAGKKKKFMSIEMRDGRIIYQYNLGSVPVQIISENQYNDGQWHTLEAVRQEGDGLLTIDGLPVPNSNGGSSRQMVKFPLPSHLFFGGHQGLHEFPDVSQTGFNGCLDNVFIGDGGIDLSQNVVAVGTTPGCPEKAARMVSFDGGVPGYLKMLDNTRPNHMQMTMKFKTIGQNGLLFYSASDDNSEFTSLSLRDGRLVMETQDDKVQTDAGQHSLNDKNWHYVTATVSDLPNNVDVQLLHRRIKTAEDSDADKFDVTRGKDNGAGVKMYFGGLPESVVLPSGASVADQPFIGCISDTTVNGQLMNFAENSDSYGERLEKCPILEPSKPIEVGPTEEIPVVPSSRPRLPPPDLSKQCALPQQPAADPDVNSDSGFRFGNSKDSRMEFQTVGDLKRNTRFSVSFKTYAQEGVIFYVSDKSHTDKIALFLKNGSLHFVFNCGTGPALIKDPVRTDDGQWHVVELLREAKNGTLIVDGEVRAEGQSVGHTESINVEAPYYIGGMPEQVAALAKKAMSVLDVGNYVAKGFAGCLKDFEIEGSPMQNPVREVDILPCSDKVETGVFISPEGGYVIAVPSSGKDYMVLQLIDGALHFIVDNGAGSFNCSLKLDDSVSLCDGNWHNILVVKILNLATLAIDGVSGQAGVGKPGVFVTNTEDPLYVGGHPNPVGLPGFLTTDQYVGCIRKLSVNSVT</sequence>
<dbReference type="PROSITE" id="PS00652">
    <property type="entry name" value="TNFR_NGFR_1"/>
    <property type="match status" value="1"/>
</dbReference>
<dbReference type="PROSITE" id="PS50027">
    <property type="entry name" value="EGF_LAM_2"/>
    <property type="match status" value="7"/>
</dbReference>
<feature type="disulfide bond" evidence="12">
    <location>
        <begin position="727"/>
        <end position="736"/>
    </location>
</feature>
<dbReference type="OrthoDB" id="10011303at2759"/>
<dbReference type="InterPro" id="IPR002049">
    <property type="entry name" value="LE_dom"/>
</dbReference>
<comment type="caution">
    <text evidence="12">Lacks conserved residue(s) required for the propagation of feature annotation.</text>
</comment>
<feature type="domain" description="Laminin IV type A" evidence="17">
    <location>
        <begin position="278"/>
        <end position="465"/>
    </location>
</feature>
<dbReference type="PROSITE" id="PS50025">
    <property type="entry name" value="LAM_G_DOMAIN"/>
    <property type="match status" value="5"/>
</dbReference>
<keyword evidence="6" id="KW-0084">Basement membrane</keyword>
<dbReference type="InterPro" id="IPR013320">
    <property type="entry name" value="ConA-like_dom_sf"/>
</dbReference>
<feature type="non-terminal residue" evidence="18">
    <location>
        <position position="1"/>
    </location>
</feature>
<evidence type="ECO:0000256" key="13">
    <source>
        <dbReference type="SAM" id="Coils"/>
    </source>
</evidence>
<evidence type="ECO:0000256" key="10">
    <source>
        <dbReference type="ARBA" id="ARBA00023292"/>
    </source>
</evidence>
<evidence type="ECO:0000256" key="9">
    <source>
        <dbReference type="ARBA" id="ARBA00023180"/>
    </source>
</evidence>
<dbReference type="Pfam" id="PF00054">
    <property type="entry name" value="Laminin_G_1"/>
    <property type="match status" value="1"/>
</dbReference>
<feature type="disulfide bond" evidence="12">
    <location>
        <begin position="679"/>
        <end position="688"/>
    </location>
</feature>
<dbReference type="PROSITE" id="PS51115">
    <property type="entry name" value="LAMININ_IVA"/>
    <property type="match status" value="1"/>
</dbReference>
<dbReference type="InterPro" id="IPR010307">
    <property type="entry name" value="Laminin_dom_II"/>
</dbReference>
<feature type="domain" description="Laminin G" evidence="15">
    <location>
        <begin position="2023"/>
        <end position="2166"/>
    </location>
</feature>
<keyword evidence="4" id="KW-0732">Signal</keyword>
<dbReference type="Proteomes" id="UP000678499">
    <property type="component" value="Unassembled WGS sequence"/>
</dbReference>
<feature type="disulfide bond" evidence="12">
    <location>
        <begin position="775"/>
        <end position="784"/>
    </location>
</feature>
<protein>
    <recommendedName>
        <fullName evidence="20">Laminin subunit alpha</fullName>
    </recommendedName>
</protein>
<feature type="disulfide bond" evidence="12">
    <location>
        <begin position="643"/>
        <end position="657"/>
    </location>
</feature>
<proteinExistence type="predicted"/>
<evidence type="ECO:0008006" key="20">
    <source>
        <dbReference type="Google" id="ProtNLM"/>
    </source>
</evidence>
<evidence type="ECO:0000313" key="18">
    <source>
        <dbReference type="EMBL" id="CAD7277960.1"/>
    </source>
</evidence>
<dbReference type="CDD" id="cd00055">
    <property type="entry name" value="EGF_Lam"/>
    <property type="match status" value="10"/>
</dbReference>
<feature type="domain" description="Laminin G" evidence="15">
    <location>
        <begin position="1851"/>
        <end position="2029"/>
    </location>
</feature>
<keyword evidence="3" id="KW-0272">Extracellular matrix</keyword>
<feature type="region of interest" description="Disordered" evidence="14">
    <location>
        <begin position="1811"/>
        <end position="1848"/>
    </location>
</feature>
<dbReference type="SUPFAM" id="SSF57196">
    <property type="entry name" value="EGF/Laminin"/>
    <property type="match status" value="8"/>
</dbReference>
<dbReference type="InterPro" id="IPR050372">
    <property type="entry name" value="Neurexin-related_CASP"/>
</dbReference>
<dbReference type="FunFam" id="2.10.25.10:FF:000074">
    <property type="entry name" value="Laminin subunit alpha"/>
    <property type="match status" value="1"/>
</dbReference>
<keyword evidence="9" id="KW-0325">Glycoprotein</keyword>
<dbReference type="PROSITE" id="PS00022">
    <property type="entry name" value="EGF_1"/>
    <property type="match status" value="1"/>
</dbReference>
<evidence type="ECO:0000259" key="16">
    <source>
        <dbReference type="PROSITE" id="PS50027"/>
    </source>
</evidence>
<evidence type="ECO:0000256" key="8">
    <source>
        <dbReference type="ARBA" id="ARBA00023157"/>
    </source>
</evidence>
<evidence type="ECO:0000256" key="12">
    <source>
        <dbReference type="PROSITE-ProRule" id="PRU00460"/>
    </source>
</evidence>
<keyword evidence="19" id="KW-1185">Reference proteome</keyword>
<comment type="subcellular location">
    <subcellularLocation>
        <location evidence="1">Secreted</location>
        <location evidence="1">Extracellular space</location>
        <location evidence="1">Extracellular matrix</location>
        <location evidence="1">Basement membrane</location>
    </subcellularLocation>
</comment>
<reference evidence="18" key="1">
    <citation type="submission" date="2020-11" db="EMBL/GenBank/DDBJ databases">
        <authorList>
            <person name="Tran Van P."/>
        </authorList>
    </citation>
    <scope>NUCLEOTIDE SEQUENCE</scope>
</reference>
<dbReference type="Pfam" id="PF00053">
    <property type="entry name" value="EGF_laminin"/>
    <property type="match status" value="7"/>
</dbReference>
<evidence type="ECO:0000256" key="1">
    <source>
        <dbReference type="ARBA" id="ARBA00004302"/>
    </source>
</evidence>
<dbReference type="SMART" id="SM00281">
    <property type="entry name" value="LamB"/>
    <property type="match status" value="1"/>
</dbReference>
<dbReference type="InterPro" id="IPR001368">
    <property type="entry name" value="TNFR/NGFR_Cys_rich_reg"/>
</dbReference>
<dbReference type="InterPro" id="IPR001791">
    <property type="entry name" value="Laminin_G"/>
</dbReference>
<dbReference type="Pfam" id="PF02210">
    <property type="entry name" value="Laminin_G_2"/>
    <property type="match status" value="4"/>
</dbReference>
<feature type="disulfide bond" evidence="12">
    <location>
        <begin position="518"/>
        <end position="527"/>
    </location>
</feature>
<dbReference type="Pfam" id="PF00052">
    <property type="entry name" value="Laminin_B"/>
    <property type="match status" value="1"/>
</dbReference>
<feature type="disulfide bond" evidence="12">
    <location>
        <begin position="631"/>
        <end position="640"/>
    </location>
</feature>
<evidence type="ECO:0000313" key="19">
    <source>
        <dbReference type="Proteomes" id="UP000678499"/>
    </source>
</evidence>
<feature type="domain" description="Laminin EGF-like" evidence="16">
    <location>
        <begin position="123"/>
        <end position="168"/>
    </location>
</feature>
<feature type="domain" description="Laminin EGF-like" evidence="16">
    <location>
        <begin position="660"/>
        <end position="706"/>
    </location>
</feature>
<feature type="disulfide bond" evidence="12">
    <location>
        <begin position="756"/>
        <end position="773"/>
    </location>
</feature>
<keyword evidence="10 12" id="KW-0424">Laminin EGF-like domain</keyword>
<evidence type="ECO:0000256" key="14">
    <source>
        <dbReference type="SAM" id="MobiDB-lite"/>
    </source>
</evidence>
<dbReference type="SMART" id="SM00282">
    <property type="entry name" value="LamG"/>
    <property type="match status" value="5"/>
</dbReference>
<dbReference type="PRINTS" id="PR00011">
    <property type="entry name" value="EGFLAMININ"/>
</dbReference>
<evidence type="ECO:0000256" key="2">
    <source>
        <dbReference type="ARBA" id="ARBA00022525"/>
    </source>
</evidence>
<feature type="disulfide bond" evidence="12">
    <location>
        <begin position="125"/>
        <end position="142"/>
    </location>
</feature>
<evidence type="ECO:0000256" key="11">
    <source>
        <dbReference type="PROSITE-ProRule" id="PRU00122"/>
    </source>
</evidence>
<evidence type="ECO:0000256" key="5">
    <source>
        <dbReference type="ARBA" id="ARBA00022737"/>
    </source>
</evidence>
<organism evidence="18">
    <name type="scientific">Notodromas monacha</name>
    <dbReference type="NCBI Taxonomy" id="399045"/>
    <lineage>
        <taxon>Eukaryota</taxon>
        <taxon>Metazoa</taxon>
        <taxon>Ecdysozoa</taxon>
        <taxon>Arthropoda</taxon>
        <taxon>Crustacea</taxon>
        <taxon>Oligostraca</taxon>
        <taxon>Ostracoda</taxon>
        <taxon>Podocopa</taxon>
        <taxon>Podocopida</taxon>
        <taxon>Cypridocopina</taxon>
        <taxon>Cypridoidea</taxon>
        <taxon>Cyprididae</taxon>
        <taxon>Notodromas</taxon>
    </lineage>
</organism>
<feature type="domain" description="Laminin EGF-like" evidence="16">
    <location>
        <begin position="707"/>
        <end position="753"/>
    </location>
</feature>
<keyword evidence="8 12" id="KW-1015">Disulfide bond</keyword>
<evidence type="ECO:0000256" key="7">
    <source>
        <dbReference type="ARBA" id="ARBA00023054"/>
    </source>
</evidence>
<feature type="disulfide bond" evidence="11">
    <location>
        <begin position="1771"/>
        <end position="1798"/>
    </location>
</feature>
<dbReference type="PANTHER" id="PTHR15036">
    <property type="entry name" value="PIKACHURIN-LIKE PROTEIN"/>
    <property type="match status" value="1"/>
</dbReference>
<feature type="disulfide bond" evidence="12">
    <location>
        <begin position="754"/>
        <end position="766"/>
    </location>
</feature>
<feature type="domain" description="Laminin EGF-like" evidence="16">
    <location>
        <begin position="754"/>
        <end position="801"/>
    </location>
</feature>
<dbReference type="GO" id="GO:0007155">
    <property type="term" value="P:cell adhesion"/>
    <property type="evidence" value="ECO:0007669"/>
    <property type="project" value="InterPro"/>
</dbReference>
<accession>A0A7R9GEC1</accession>
<keyword evidence="2" id="KW-0964">Secreted</keyword>
<evidence type="ECO:0000256" key="4">
    <source>
        <dbReference type="ARBA" id="ARBA00022729"/>
    </source>
</evidence>
<dbReference type="InterPro" id="IPR000034">
    <property type="entry name" value="Laminin_IV"/>
</dbReference>
<evidence type="ECO:0000256" key="6">
    <source>
        <dbReference type="ARBA" id="ARBA00022869"/>
    </source>
</evidence>
<dbReference type="PROSITE" id="PS01248">
    <property type="entry name" value="EGF_LAM_1"/>
    <property type="match status" value="5"/>
</dbReference>
<feature type="domain" description="Laminin EGF-like" evidence="16">
    <location>
        <begin position="499"/>
        <end position="548"/>
    </location>
</feature>
<dbReference type="CDD" id="cd00110">
    <property type="entry name" value="LamG"/>
    <property type="match status" value="5"/>
</dbReference>
<dbReference type="Gene3D" id="2.10.25.10">
    <property type="entry name" value="Laminin"/>
    <property type="match status" value="9"/>
</dbReference>
<feature type="disulfide bond" evidence="12">
    <location>
        <begin position="123"/>
        <end position="135"/>
    </location>
</feature>
<dbReference type="Gene3D" id="2.60.120.200">
    <property type="match status" value="5"/>
</dbReference>
<dbReference type="FunFam" id="2.10.25.10:FF:000106">
    <property type="entry name" value="Heparan sulfate proteoglycan 2"/>
    <property type="match status" value="1"/>
</dbReference>
<dbReference type="FunFam" id="2.10.25.10:FF:000083">
    <property type="entry name" value="Laminin subunit alpha"/>
    <property type="match status" value="1"/>
</dbReference>
<feature type="domain" description="Laminin G" evidence="15">
    <location>
        <begin position="1617"/>
        <end position="1798"/>
    </location>
</feature>
<keyword evidence="7 13" id="KW-0175">Coiled coil</keyword>
<dbReference type="SUPFAM" id="SSF49899">
    <property type="entry name" value="Concanavalin A-like lectins/glucanases"/>
    <property type="match status" value="5"/>
</dbReference>
<dbReference type="InterPro" id="IPR000742">
    <property type="entry name" value="EGF"/>
</dbReference>
<feature type="disulfide bond" evidence="12">
    <location>
        <begin position="144"/>
        <end position="153"/>
    </location>
</feature>
<dbReference type="Pfam" id="PF24973">
    <property type="entry name" value="EGF_LMN_ATRN"/>
    <property type="match status" value="2"/>
</dbReference>
<feature type="disulfide bond" evidence="12">
    <location>
        <begin position="237"/>
        <end position="246"/>
    </location>
</feature>
<evidence type="ECO:0000259" key="17">
    <source>
        <dbReference type="PROSITE" id="PS51115"/>
    </source>
</evidence>
<dbReference type="FunFam" id="2.10.25.10:FF:000135">
    <property type="entry name" value="Laminin subunit beta 4"/>
    <property type="match status" value="1"/>
</dbReference>
<dbReference type="GO" id="GO:0005604">
    <property type="term" value="C:basement membrane"/>
    <property type="evidence" value="ECO:0007669"/>
    <property type="project" value="UniProtKB-SubCell"/>
</dbReference>
<dbReference type="GO" id="GO:0005576">
    <property type="term" value="C:extracellular region"/>
    <property type="evidence" value="ECO:0007669"/>
    <property type="project" value="UniProtKB-ARBA"/>
</dbReference>
<feature type="domain" description="Laminin EGF-like" evidence="16">
    <location>
        <begin position="607"/>
        <end position="659"/>
    </location>
</feature>
<dbReference type="PANTHER" id="PTHR15036:SF67">
    <property type="entry name" value="LAMININ SUBUNIT ALPHA-LIKE PROTEIN"/>
    <property type="match status" value="1"/>
</dbReference>
<feature type="domain" description="Laminin G" evidence="15">
    <location>
        <begin position="1258"/>
        <end position="1439"/>
    </location>
</feature>
<dbReference type="Pfam" id="PF06009">
    <property type="entry name" value="Laminin_II"/>
    <property type="match status" value="1"/>
</dbReference>